<feature type="compositionally biased region" description="Basic and acidic residues" evidence="1">
    <location>
        <begin position="13"/>
        <end position="26"/>
    </location>
</feature>
<feature type="compositionally biased region" description="Gly residues" evidence="1">
    <location>
        <begin position="1"/>
        <end position="11"/>
    </location>
</feature>
<reference evidence="2" key="1">
    <citation type="journal article" date="2019" name="Sci. Rep.">
        <title>Draft genome of Tanacetum cinerariifolium, the natural source of mosquito coil.</title>
        <authorList>
            <person name="Yamashiro T."/>
            <person name="Shiraishi A."/>
            <person name="Satake H."/>
            <person name="Nakayama K."/>
        </authorList>
    </citation>
    <scope>NUCLEOTIDE SEQUENCE</scope>
</reference>
<accession>A0A6L2PAL4</accession>
<dbReference type="EMBL" id="BKCJ010010915">
    <property type="protein sequence ID" value="GEU93724.1"/>
    <property type="molecule type" value="Genomic_DNA"/>
</dbReference>
<sequence length="106" mass="11862">MPTDGRGGCGEGRLADQRGERDEQKSLNENSEDESGGKDKMKGRSALAVLNNMYITLGASYELILNNMHFCANSTKFRKVSEANNYYSWNLGSWKCEKLKHLVALI</sequence>
<feature type="region of interest" description="Disordered" evidence="1">
    <location>
        <begin position="1"/>
        <end position="42"/>
    </location>
</feature>
<name>A0A6L2PAL4_TANCI</name>
<comment type="caution">
    <text evidence="2">The sequence shown here is derived from an EMBL/GenBank/DDBJ whole genome shotgun (WGS) entry which is preliminary data.</text>
</comment>
<dbReference type="AlphaFoldDB" id="A0A6L2PAL4"/>
<proteinExistence type="predicted"/>
<protein>
    <submittedName>
        <fullName evidence="2">Uncharacterized protein</fullName>
    </submittedName>
</protein>
<gene>
    <name evidence="2" type="ORF">Tci_065702</name>
</gene>
<evidence type="ECO:0000256" key="1">
    <source>
        <dbReference type="SAM" id="MobiDB-lite"/>
    </source>
</evidence>
<evidence type="ECO:0000313" key="2">
    <source>
        <dbReference type="EMBL" id="GEU93724.1"/>
    </source>
</evidence>
<organism evidence="2">
    <name type="scientific">Tanacetum cinerariifolium</name>
    <name type="common">Dalmatian daisy</name>
    <name type="synonym">Chrysanthemum cinerariifolium</name>
    <dbReference type="NCBI Taxonomy" id="118510"/>
    <lineage>
        <taxon>Eukaryota</taxon>
        <taxon>Viridiplantae</taxon>
        <taxon>Streptophyta</taxon>
        <taxon>Embryophyta</taxon>
        <taxon>Tracheophyta</taxon>
        <taxon>Spermatophyta</taxon>
        <taxon>Magnoliopsida</taxon>
        <taxon>eudicotyledons</taxon>
        <taxon>Gunneridae</taxon>
        <taxon>Pentapetalae</taxon>
        <taxon>asterids</taxon>
        <taxon>campanulids</taxon>
        <taxon>Asterales</taxon>
        <taxon>Asteraceae</taxon>
        <taxon>Asteroideae</taxon>
        <taxon>Anthemideae</taxon>
        <taxon>Anthemidinae</taxon>
        <taxon>Tanacetum</taxon>
    </lineage>
</organism>